<organism evidence="2 3">
    <name type="scientific">Crenobacter intestini</name>
    <dbReference type="NCBI Taxonomy" id="2563443"/>
    <lineage>
        <taxon>Bacteria</taxon>
        <taxon>Pseudomonadati</taxon>
        <taxon>Pseudomonadota</taxon>
        <taxon>Betaproteobacteria</taxon>
        <taxon>Neisseriales</taxon>
        <taxon>Neisseriaceae</taxon>
        <taxon>Crenobacter</taxon>
    </lineage>
</organism>
<feature type="transmembrane region" description="Helical" evidence="1">
    <location>
        <begin position="31"/>
        <end position="56"/>
    </location>
</feature>
<dbReference type="PIRSF" id="PIRSF011443">
    <property type="entry name" value="YgjV"/>
    <property type="match status" value="1"/>
</dbReference>
<keyword evidence="1" id="KW-0472">Membrane</keyword>
<sequence length="170" mass="18823">MTPFLLSQLCIALAMCFDAMTFQFRQRRHVVYCLVCANVLIGVHFGLLGHWTALLMMALAATRNLVSLRGPSRRLMWVFVSLTVAAVAATWAGPLSLLGGAAALLPNFAMFSRSDKRMRVLIMVSTLIWITHNAAIGSPMAVLMEVLFLGGNLVGYYRFYLRGQKPRVSI</sequence>
<evidence type="ECO:0000313" key="2">
    <source>
        <dbReference type="EMBL" id="TIC83177.1"/>
    </source>
</evidence>
<dbReference type="InterPro" id="IPR026267">
    <property type="entry name" value="YgjV"/>
</dbReference>
<feature type="transmembrane region" description="Helical" evidence="1">
    <location>
        <begin position="76"/>
        <end position="106"/>
    </location>
</feature>
<feature type="transmembrane region" description="Helical" evidence="1">
    <location>
        <begin position="118"/>
        <end position="136"/>
    </location>
</feature>
<dbReference type="EMBL" id="STGJ01000008">
    <property type="protein sequence ID" value="TIC83177.1"/>
    <property type="molecule type" value="Genomic_DNA"/>
</dbReference>
<evidence type="ECO:0000313" key="3">
    <source>
        <dbReference type="Proteomes" id="UP000308891"/>
    </source>
</evidence>
<accession>A0A4T0UWD6</accession>
<protein>
    <submittedName>
        <fullName evidence="2">YgjV family protein</fullName>
    </submittedName>
</protein>
<gene>
    <name evidence="2" type="ORF">E5K04_08790</name>
</gene>
<name>A0A4T0UWD6_9NEIS</name>
<keyword evidence="3" id="KW-1185">Reference proteome</keyword>
<keyword evidence="1" id="KW-0812">Transmembrane</keyword>
<dbReference type="Proteomes" id="UP000308891">
    <property type="component" value="Unassembled WGS sequence"/>
</dbReference>
<comment type="caution">
    <text evidence="2">The sequence shown here is derived from an EMBL/GenBank/DDBJ whole genome shotgun (WGS) entry which is preliminary data.</text>
</comment>
<dbReference type="RefSeq" id="WP_136553099.1">
    <property type="nucleotide sequence ID" value="NZ_STGJ01000008.1"/>
</dbReference>
<evidence type="ECO:0000256" key="1">
    <source>
        <dbReference type="SAM" id="Phobius"/>
    </source>
</evidence>
<feature type="transmembrane region" description="Helical" evidence="1">
    <location>
        <begin position="142"/>
        <end position="161"/>
    </location>
</feature>
<dbReference type="InterPro" id="IPR019629">
    <property type="entry name" value="Uncharacterised_HI1736/YgjV"/>
</dbReference>
<dbReference type="AlphaFoldDB" id="A0A4T0UWD6"/>
<proteinExistence type="predicted"/>
<keyword evidence="1" id="KW-1133">Transmembrane helix</keyword>
<reference evidence="2 3" key="1">
    <citation type="submission" date="2019-04" db="EMBL/GenBank/DDBJ databases">
        <title>Crenobacter sp. nov.</title>
        <authorList>
            <person name="Shi S."/>
        </authorList>
    </citation>
    <scope>NUCLEOTIDE SEQUENCE [LARGE SCALE GENOMIC DNA]</scope>
    <source>
        <strain evidence="2 3">GY 70310</strain>
    </source>
</reference>
<dbReference type="OrthoDB" id="7858522at2"/>
<dbReference type="Pfam" id="PF10688">
    <property type="entry name" value="Imp-YgjV"/>
    <property type="match status" value="1"/>
</dbReference>